<evidence type="ECO:0000313" key="2">
    <source>
        <dbReference type="EMBL" id="VDN36053.1"/>
    </source>
</evidence>
<keyword evidence="3" id="KW-1185">Reference proteome</keyword>
<name>A0A3P7NG34_CYLGO</name>
<dbReference type="AlphaFoldDB" id="A0A3P7NG34"/>
<sequence>MYDQGLNAHFTTSKSKNSYEDAKPTSRPRAVPDVTRTLLDEFDLLASFLERHDFRHDRGYFRIRWLGR</sequence>
<dbReference type="EMBL" id="UYRV01128350">
    <property type="protein sequence ID" value="VDN36053.1"/>
    <property type="molecule type" value="Genomic_DNA"/>
</dbReference>
<gene>
    <name evidence="2" type="ORF">CGOC_LOCUS13106</name>
</gene>
<protein>
    <submittedName>
        <fullName evidence="2">Uncharacterized protein</fullName>
    </submittedName>
</protein>
<feature type="region of interest" description="Disordered" evidence="1">
    <location>
        <begin position="1"/>
        <end position="29"/>
    </location>
</feature>
<proteinExistence type="predicted"/>
<accession>A0A3P7NG34</accession>
<dbReference type="Proteomes" id="UP000271889">
    <property type="component" value="Unassembled WGS sequence"/>
</dbReference>
<organism evidence="2 3">
    <name type="scientific">Cylicostephanus goldi</name>
    <name type="common">Nematode worm</name>
    <dbReference type="NCBI Taxonomy" id="71465"/>
    <lineage>
        <taxon>Eukaryota</taxon>
        <taxon>Metazoa</taxon>
        <taxon>Ecdysozoa</taxon>
        <taxon>Nematoda</taxon>
        <taxon>Chromadorea</taxon>
        <taxon>Rhabditida</taxon>
        <taxon>Rhabditina</taxon>
        <taxon>Rhabditomorpha</taxon>
        <taxon>Strongyloidea</taxon>
        <taxon>Strongylidae</taxon>
        <taxon>Cylicostephanus</taxon>
    </lineage>
</organism>
<reference evidence="2 3" key="1">
    <citation type="submission" date="2018-11" db="EMBL/GenBank/DDBJ databases">
        <authorList>
            <consortium name="Pathogen Informatics"/>
        </authorList>
    </citation>
    <scope>NUCLEOTIDE SEQUENCE [LARGE SCALE GENOMIC DNA]</scope>
</reference>
<evidence type="ECO:0000256" key="1">
    <source>
        <dbReference type="SAM" id="MobiDB-lite"/>
    </source>
</evidence>
<evidence type="ECO:0000313" key="3">
    <source>
        <dbReference type="Proteomes" id="UP000271889"/>
    </source>
</evidence>